<dbReference type="Proteomes" id="UP000320516">
    <property type="component" value="Unassembled WGS sequence"/>
</dbReference>
<dbReference type="PANTHER" id="PTHR41386:SF1">
    <property type="entry name" value="MEMBRANE PROTEIN"/>
    <property type="match status" value="1"/>
</dbReference>
<dbReference type="InterPro" id="IPR010406">
    <property type="entry name" value="DUF1003"/>
</dbReference>
<keyword evidence="2" id="KW-0812">Transmembrane</keyword>
<evidence type="ECO:0000313" key="4">
    <source>
        <dbReference type="Proteomes" id="UP000320516"/>
    </source>
</evidence>
<feature type="transmembrane region" description="Helical" evidence="2">
    <location>
        <begin position="219"/>
        <end position="241"/>
    </location>
</feature>
<protein>
    <submittedName>
        <fullName evidence="3">Putative membrane protein</fullName>
    </submittedName>
</protein>
<evidence type="ECO:0000256" key="2">
    <source>
        <dbReference type="SAM" id="Phobius"/>
    </source>
</evidence>
<feature type="compositionally biased region" description="Acidic residues" evidence="1">
    <location>
        <begin position="34"/>
        <end position="62"/>
    </location>
</feature>
<evidence type="ECO:0000256" key="1">
    <source>
        <dbReference type="SAM" id="MobiDB-lite"/>
    </source>
</evidence>
<keyword evidence="2" id="KW-1133">Transmembrane helix</keyword>
<keyword evidence="2" id="KW-0472">Membrane</keyword>
<proteinExistence type="predicted"/>
<sequence length="304" mass="34038">MDEGRGGMNPQDENAAQPARDAQQDAAIAAELAAEAEELADIDLGDEGGDDDGLDGVEEEPGLDGAPPSDGTAPASGKRVACGVTGKLRPKRDLISLDTLRPSLAVRIRRDHPGLPPDALVSRGVVARYRSLYVEELLQQEKGELTELDRQVAESIATHETLAENIEEGYAEERTLGERMSDHLASFGGSWTFILTFAGFLIIWMIISSFQGDKSFDPYPFILLNLILSCLAAIQAPIIMMSQKRQEAKDRLRSENDYRVNLKAELEIRHLHEKIDYLIQRQWKRLTEIQQLQLEIMQEKRYRR</sequence>
<accession>A0A560JUF4</accession>
<dbReference type="AlphaFoldDB" id="A0A560JUF4"/>
<reference evidence="3 4" key="1">
    <citation type="submission" date="2019-06" db="EMBL/GenBank/DDBJ databases">
        <title>Genomic Encyclopedia of Type Strains, Phase IV (KMG-V): Genome sequencing to study the core and pangenomes of soil and plant-associated prokaryotes.</title>
        <authorList>
            <person name="Whitman W."/>
        </authorList>
    </citation>
    <scope>NUCLEOTIDE SEQUENCE [LARGE SCALE GENOMIC DNA]</scope>
    <source>
        <strain evidence="3 4">BR 12005</strain>
    </source>
</reference>
<dbReference type="Pfam" id="PF06210">
    <property type="entry name" value="DUF1003"/>
    <property type="match status" value="1"/>
</dbReference>
<name>A0A560JUF4_9PROT</name>
<dbReference type="EMBL" id="VITV01000005">
    <property type="protein sequence ID" value="TWB73124.1"/>
    <property type="molecule type" value="Genomic_DNA"/>
</dbReference>
<dbReference type="RefSeq" id="WP_246134421.1">
    <property type="nucleotide sequence ID" value="NZ_JARPAF010000002.1"/>
</dbReference>
<comment type="caution">
    <text evidence="3">The sequence shown here is derived from an EMBL/GenBank/DDBJ whole genome shotgun (WGS) entry which is preliminary data.</text>
</comment>
<feature type="region of interest" description="Disordered" evidence="1">
    <location>
        <begin position="1"/>
        <end position="79"/>
    </location>
</feature>
<dbReference type="PANTHER" id="PTHR41386">
    <property type="entry name" value="INTEGRAL MEMBRANE PROTEIN-RELATED"/>
    <property type="match status" value="1"/>
</dbReference>
<feature type="compositionally biased region" description="Low complexity" evidence="1">
    <location>
        <begin position="15"/>
        <end position="33"/>
    </location>
</feature>
<organism evidence="3 4">
    <name type="scientific">Nitrospirillum amazonense</name>
    <dbReference type="NCBI Taxonomy" id="28077"/>
    <lineage>
        <taxon>Bacteria</taxon>
        <taxon>Pseudomonadati</taxon>
        <taxon>Pseudomonadota</taxon>
        <taxon>Alphaproteobacteria</taxon>
        <taxon>Rhodospirillales</taxon>
        <taxon>Azospirillaceae</taxon>
        <taxon>Nitrospirillum</taxon>
    </lineage>
</organism>
<gene>
    <name evidence="3" type="ORF">FBZ87_10543</name>
</gene>
<evidence type="ECO:0000313" key="3">
    <source>
        <dbReference type="EMBL" id="TWB73124.1"/>
    </source>
</evidence>
<feature type="transmembrane region" description="Helical" evidence="2">
    <location>
        <begin position="184"/>
        <end position="207"/>
    </location>
</feature>